<accession>A0ABS0SVK3</accession>
<dbReference type="Pfam" id="PF05016">
    <property type="entry name" value="ParE_toxin"/>
    <property type="match status" value="1"/>
</dbReference>
<evidence type="ECO:0000313" key="3">
    <source>
        <dbReference type="Proteomes" id="UP000639859"/>
    </source>
</evidence>
<dbReference type="Proteomes" id="UP000639859">
    <property type="component" value="Unassembled WGS sequence"/>
</dbReference>
<sequence length="71" mass="8022">MDKNPSAARRAGQIIAASIRSLAEYAERGQIGPRKDLRRLQVPFGDSGYVVEYQITPTEVLITRIKHARER</sequence>
<organism evidence="2 3">
    <name type="scientific">Caulobacter hibisci</name>
    <dbReference type="NCBI Taxonomy" id="2035993"/>
    <lineage>
        <taxon>Bacteria</taxon>
        <taxon>Pseudomonadati</taxon>
        <taxon>Pseudomonadota</taxon>
        <taxon>Alphaproteobacteria</taxon>
        <taxon>Caulobacterales</taxon>
        <taxon>Caulobacteraceae</taxon>
        <taxon>Caulobacter</taxon>
    </lineage>
</organism>
<dbReference type="EMBL" id="JADWOX010000002">
    <property type="protein sequence ID" value="MBI1682965.1"/>
    <property type="molecule type" value="Genomic_DNA"/>
</dbReference>
<comment type="caution">
    <text evidence="2">The sequence shown here is derived from an EMBL/GenBank/DDBJ whole genome shotgun (WGS) entry which is preliminary data.</text>
</comment>
<dbReference type="Gene3D" id="3.30.2310.20">
    <property type="entry name" value="RelE-like"/>
    <property type="match status" value="1"/>
</dbReference>
<name>A0ABS0SVK3_9CAUL</name>
<keyword evidence="3" id="KW-1185">Reference proteome</keyword>
<reference evidence="2 3" key="1">
    <citation type="submission" date="2020-11" db="EMBL/GenBank/DDBJ databases">
        <title>genome sequence of strain KACC 18849.</title>
        <authorList>
            <person name="Gao J."/>
            <person name="Zhang X."/>
        </authorList>
    </citation>
    <scope>NUCLEOTIDE SEQUENCE [LARGE SCALE GENOMIC DNA]</scope>
    <source>
        <strain evidence="2 3">KACC 18849</strain>
    </source>
</reference>
<dbReference type="RefSeq" id="WP_198575172.1">
    <property type="nucleotide sequence ID" value="NZ_JADWOX010000002.1"/>
</dbReference>
<dbReference type="InterPro" id="IPR035093">
    <property type="entry name" value="RelE/ParE_toxin_dom_sf"/>
</dbReference>
<protein>
    <submittedName>
        <fullName evidence="2">Type II toxin-antitoxin system RelE/ParE family toxin</fullName>
    </submittedName>
</protein>
<gene>
    <name evidence="2" type="ORF">I4Q42_04720</name>
</gene>
<evidence type="ECO:0000313" key="2">
    <source>
        <dbReference type="EMBL" id="MBI1682965.1"/>
    </source>
</evidence>
<proteinExistence type="predicted"/>
<evidence type="ECO:0000256" key="1">
    <source>
        <dbReference type="ARBA" id="ARBA00022649"/>
    </source>
</evidence>
<dbReference type="InterPro" id="IPR007712">
    <property type="entry name" value="RelE/ParE_toxin"/>
</dbReference>
<keyword evidence="1" id="KW-1277">Toxin-antitoxin system</keyword>